<feature type="transmembrane region" description="Helical" evidence="6">
    <location>
        <begin position="374"/>
        <end position="392"/>
    </location>
</feature>
<dbReference type="PROSITE" id="PS00217">
    <property type="entry name" value="SUGAR_TRANSPORT_2"/>
    <property type="match status" value="1"/>
</dbReference>
<keyword evidence="5 6" id="KW-0472">Membrane</keyword>
<evidence type="ECO:0000256" key="6">
    <source>
        <dbReference type="SAM" id="Phobius"/>
    </source>
</evidence>
<evidence type="ECO:0000256" key="1">
    <source>
        <dbReference type="ARBA" id="ARBA00004651"/>
    </source>
</evidence>
<dbReference type="InterPro" id="IPR036259">
    <property type="entry name" value="MFS_trans_sf"/>
</dbReference>
<feature type="transmembrane region" description="Helical" evidence="6">
    <location>
        <begin position="103"/>
        <end position="125"/>
    </location>
</feature>
<feature type="transmembrane region" description="Helical" evidence="6">
    <location>
        <begin position="250"/>
        <end position="268"/>
    </location>
</feature>
<feature type="transmembrane region" description="Helical" evidence="6">
    <location>
        <begin position="226"/>
        <end position="244"/>
    </location>
</feature>
<feature type="transmembrane region" description="Helical" evidence="6">
    <location>
        <begin position="344"/>
        <end position="368"/>
    </location>
</feature>
<evidence type="ECO:0000256" key="2">
    <source>
        <dbReference type="ARBA" id="ARBA00022448"/>
    </source>
</evidence>
<dbReference type="PANTHER" id="PTHR23526:SF2">
    <property type="entry name" value="MAJOR FACILITATOR SUPERFAMILY (MFS) PROFILE DOMAIN-CONTAINING PROTEIN"/>
    <property type="match status" value="1"/>
</dbReference>
<protein>
    <recommendedName>
        <fullName evidence="7">Major facilitator superfamily (MFS) profile domain-containing protein</fullName>
    </recommendedName>
</protein>
<evidence type="ECO:0000256" key="3">
    <source>
        <dbReference type="ARBA" id="ARBA00022692"/>
    </source>
</evidence>
<dbReference type="InterPro" id="IPR020846">
    <property type="entry name" value="MFS_dom"/>
</dbReference>
<feature type="transmembrane region" description="Helical" evidence="6">
    <location>
        <begin position="137"/>
        <end position="160"/>
    </location>
</feature>
<feature type="transmembrane region" description="Helical" evidence="6">
    <location>
        <begin position="15"/>
        <end position="39"/>
    </location>
</feature>
<dbReference type="AlphaFoldDB" id="A0A1D2YUN4"/>
<evidence type="ECO:0000259" key="7">
    <source>
        <dbReference type="PROSITE" id="PS50850"/>
    </source>
</evidence>
<dbReference type="Gene3D" id="1.20.1250.20">
    <property type="entry name" value="MFS general substrate transporter like domains"/>
    <property type="match status" value="1"/>
</dbReference>
<feature type="transmembrane region" description="Helical" evidence="6">
    <location>
        <begin position="172"/>
        <end position="191"/>
    </location>
</feature>
<keyword evidence="3 6" id="KW-0812">Transmembrane</keyword>
<comment type="subcellular location">
    <subcellularLocation>
        <location evidence="1">Cell membrane</location>
        <topology evidence="1">Multi-pass membrane protein</topology>
    </subcellularLocation>
</comment>
<sequence>MNFFHPKVLGKDTKLLLIISTLFTIAVTLSNTFVNVYLWKLTKDYLIIGWFNFYQYLVMMLTFIVAGRITKKYDRVIILRFGVTFLSFFYLAVLMFGPSASKYYMILGVLLGIGQGFYWFAYNLLYFEITESNNRDVFNGWNGLFTSLGGIIAPFLSGWIISRKAGFSGYKIIFLVSLIIFLATVLLSFLFHKRELSGSYRLLKAFKGVIEDLEWKNIFLGMTAQGLRDGVITFLTGLLVYISTGKEFSLGVYSMVISAVALVSYYIVGKILKKDWRNLSMMIGSFMMALAVIPMVIYTSYVTIMIYGIGTSIFAPLYFIPLTSKVFDKIGESKSSARLSGEYIVIREIGLNFGRILIILIFIFFIKAIGKEHLRYLLMLSGSTQILTWYFMKSVNSGNTLNKTDM</sequence>
<dbReference type="Proteomes" id="UP000243739">
    <property type="component" value="Unassembled WGS sequence"/>
</dbReference>
<accession>A0A1D2YUN4</accession>
<evidence type="ECO:0000313" key="9">
    <source>
        <dbReference type="Proteomes" id="UP000243739"/>
    </source>
</evidence>
<dbReference type="PANTHER" id="PTHR23526">
    <property type="entry name" value="INTEGRAL MEMBRANE TRANSPORT PROTEIN-RELATED"/>
    <property type="match status" value="1"/>
</dbReference>
<dbReference type="STRING" id="337097.BHF71_01575"/>
<keyword evidence="9" id="KW-1185">Reference proteome</keyword>
<dbReference type="GO" id="GO:0005886">
    <property type="term" value="C:plasma membrane"/>
    <property type="evidence" value="ECO:0007669"/>
    <property type="project" value="UniProtKB-SubCell"/>
</dbReference>
<dbReference type="InterPro" id="IPR005829">
    <property type="entry name" value="Sugar_transporter_CS"/>
</dbReference>
<name>A0A1D2YUN4_9BACI</name>
<dbReference type="EMBL" id="MIJF01000024">
    <property type="protein sequence ID" value="OEF99422.1"/>
    <property type="molecule type" value="Genomic_DNA"/>
</dbReference>
<gene>
    <name evidence="8" type="ORF">BHF71_01575</name>
</gene>
<reference evidence="8 9" key="1">
    <citation type="submission" date="2016-09" db="EMBL/GenBank/DDBJ databases">
        <title>Draft genome sequence for the type strain of Vulcanibacillus modesticaldus BR, a strictly anaerobic, moderately thermophilic, and nitrate-reducing bacterium from deep sea-hydrothermal vents of the Mid-Atlantic Ridge.</title>
        <authorList>
            <person name="Abin C.A."/>
            <person name="Hollibaugh J.T."/>
        </authorList>
    </citation>
    <scope>NUCLEOTIDE SEQUENCE [LARGE SCALE GENOMIC DNA]</scope>
    <source>
        <strain evidence="8 9">BR</strain>
    </source>
</reference>
<feature type="transmembrane region" description="Helical" evidence="6">
    <location>
        <begin position="45"/>
        <end position="65"/>
    </location>
</feature>
<feature type="transmembrane region" description="Helical" evidence="6">
    <location>
        <begin position="77"/>
        <end position="97"/>
    </location>
</feature>
<dbReference type="InterPro" id="IPR011701">
    <property type="entry name" value="MFS"/>
</dbReference>
<evidence type="ECO:0000313" key="8">
    <source>
        <dbReference type="EMBL" id="OEF99422.1"/>
    </source>
</evidence>
<dbReference type="InterPro" id="IPR052528">
    <property type="entry name" value="Sugar_transport-like"/>
</dbReference>
<proteinExistence type="predicted"/>
<evidence type="ECO:0000256" key="5">
    <source>
        <dbReference type="ARBA" id="ARBA00023136"/>
    </source>
</evidence>
<keyword evidence="4 6" id="KW-1133">Transmembrane helix</keyword>
<dbReference type="SUPFAM" id="SSF103473">
    <property type="entry name" value="MFS general substrate transporter"/>
    <property type="match status" value="1"/>
</dbReference>
<organism evidence="8 9">
    <name type="scientific">Vulcanibacillus modesticaldus</name>
    <dbReference type="NCBI Taxonomy" id="337097"/>
    <lineage>
        <taxon>Bacteria</taxon>
        <taxon>Bacillati</taxon>
        <taxon>Bacillota</taxon>
        <taxon>Bacilli</taxon>
        <taxon>Bacillales</taxon>
        <taxon>Bacillaceae</taxon>
        <taxon>Vulcanibacillus</taxon>
    </lineage>
</organism>
<evidence type="ECO:0000256" key="4">
    <source>
        <dbReference type="ARBA" id="ARBA00022989"/>
    </source>
</evidence>
<feature type="domain" description="Major facilitator superfamily (MFS) profile" evidence="7">
    <location>
        <begin position="1"/>
        <end position="195"/>
    </location>
</feature>
<dbReference type="PROSITE" id="PS50850">
    <property type="entry name" value="MFS"/>
    <property type="match status" value="1"/>
</dbReference>
<dbReference type="Pfam" id="PF07690">
    <property type="entry name" value="MFS_1"/>
    <property type="match status" value="1"/>
</dbReference>
<keyword evidence="2" id="KW-0813">Transport</keyword>
<dbReference type="GO" id="GO:0022857">
    <property type="term" value="F:transmembrane transporter activity"/>
    <property type="evidence" value="ECO:0007669"/>
    <property type="project" value="InterPro"/>
</dbReference>
<comment type="caution">
    <text evidence="8">The sequence shown here is derived from an EMBL/GenBank/DDBJ whole genome shotgun (WGS) entry which is preliminary data.</text>
</comment>